<dbReference type="PANTHER" id="PTHR43713">
    <property type="entry name" value="GLUTAMATE-1-SEMIALDEHYDE 2,1-AMINOMUTASE"/>
    <property type="match status" value="1"/>
</dbReference>
<dbReference type="CDD" id="cd00610">
    <property type="entry name" value="OAT_like"/>
    <property type="match status" value="1"/>
</dbReference>
<dbReference type="InterPro" id="IPR015422">
    <property type="entry name" value="PyrdxlP-dep_Trfase_small"/>
</dbReference>
<dbReference type="GO" id="GO:0008483">
    <property type="term" value="F:transaminase activity"/>
    <property type="evidence" value="ECO:0007669"/>
    <property type="project" value="UniProtKB-KW"/>
</dbReference>
<comment type="cofactor">
    <cofactor evidence="1">
        <name>pyridoxal 5'-phosphate</name>
        <dbReference type="ChEBI" id="CHEBI:597326"/>
    </cofactor>
</comment>
<reference evidence="4 5" key="1">
    <citation type="submission" date="2018-07" db="EMBL/GenBank/DDBJ databases">
        <title>Genome sequence of Rhodococcus rhodnii ATCC 35071 from Rhodnius prolixus.</title>
        <authorList>
            <person name="Patel V."/>
            <person name="Vogel K.J."/>
        </authorList>
    </citation>
    <scope>NUCLEOTIDE SEQUENCE [LARGE SCALE GENOMIC DNA]</scope>
    <source>
        <strain evidence="4 5">ATCC 35071</strain>
    </source>
</reference>
<evidence type="ECO:0000256" key="3">
    <source>
        <dbReference type="RuleBase" id="RU003560"/>
    </source>
</evidence>
<evidence type="ECO:0000256" key="1">
    <source>
        <dbReference type="ARBA" id="ARBA00001933"/>
    </source>
</evidence>
<keyword evidence="2 3" id="KW-0663">Pyridoxal phosphate</keyword>
<comment type="caution">
    <text evidence="4">The sequence shown here is derived from an EMBL/GenBank/DDBJ whole genome shotgun (WGS) entry which is preliminary data.</text>
</comment>
<sequence length="469" mass="50957">MTSPHPIDRSITAEYTERTPRSQEAFARACRSLPGGDTRTMTSYKPYPTYFAEGRGGRLTDLDGNEYRDFLANYGALVHGHDHPALTEATTRQLARASAPGGPTPLQYEHAERLIARVPSLERVRYCNSGTEATMWAIRTARAFTGRDLVIKMDGGYHGTHDWAEVSPFITGGTAVPQNLSGLPDAQLPRGIPSVVADCVCAVPINDLDVIERVFEERGEEIACVIVEPMMGVAGGIRARPEYLERLRSLCTRDGALLVFDECVTFRLGTWQARFGPVPDLTTLSKIIGGGLPIGVFGGRRDVMDIFDPQGDAPVYHASAFGANSASLAAGCAALDHFSGEDIDDLERKGNRLRGLLEEEASAIGIAATAVGQGSLTYFHFGTGDPRNAAETTKRREGREPLRALVHLALLNRGFATAKHGLICVSIPTTDTDIDRFARAYGSVLEELRPIVEEHHPELIRDHHSSVAV</sequence>
<dbReference type="Gene3D" id="3.40.640.10">
    <property type="entry name" value="Type I PLP-dependent aspartate aminotransferase-like (Major domain)"/>
    <property type="match status" value="1"/>
</dbReference>
<evidence type="ECO:0000313" key="5">
    <source>
        <dbReference type="Proteomes" id="UP000471120"/>
    </source>
</evidence>
<organism evidence="4 5">
    <name type="scientific">Rhodococcus rhodnii</name>
    <dbReference type="NCBI Taxonomy" id="38312"/>
    <lineage>
        <taxon>Bacteria</taxon>
        <taxon>Bacillati</taxon>
        <taxon>Actinomycetota</taxon>
        <taxon>Actinomycetes</taxon>
        <taxon>Mycobacteriales</taxon>
        <taxon>Nocardiaceae</taxon>
        <taxon>Rhodococcus</taxon>
    </lineage>
</organism>
<name>A0A6P2CC56_9NOCA</name>
<dbReference type="AlphaFoldDB" id="A0A6P2CC56"/>
<evidence type="ECO:0000256" key="2">
    <source>
        <dbReference type="ARBA" id="ARBA00022898"/>
    </source>
</evidence>
<dbReference type="InterPro" id="IPR015424">
    <property type="entry name" value="PyrdxlP-dep_Trfase"/>
</dbReference>
<proteinExistence type="inferred from homology"/>
<dbReference type="EMBL" id="QRCM01000001">
    <property type="protein sequence ID" value="TXG89490.1"/>
    <property type="molecule type" value="Genomic_DNA"/>
</dbReference>
<keyword evidence="4" id="KW-0808">Transferase</keyword>
<comment type="similarity">
    <text evidence="3">Belongs to the class-III pyridoxal-phosphate-dependent aminotransferase family.</text>
</comment>
<dbReference type="InterPro" id="IPR005814">
    <property type="entry name" value="Aminotrans_3"/>
</dbReference>
<gene>
    <name evidence="4" type="ORF">DW322_03690</name>
</gene>
<dbReference type="Gene3D" id="3.90.1150.10">
    <property type="entry name" value="Aspartate Aminotransferase, domain 1"/>
    <property type="match status" value="1"/>
</dbReference>
<protein>
    <submittedName>
        <fullName evidence="4">Aspartate aminotransferase family protein</fullName>
    </submittedName>
</protein>
<keyword evidence="4" id="KW-0032">Aminotransferase</keyword>
<dbReference type="SUPFAM" id="SSF53383">
    <property type="entry name" value="PLP-dependent transferases"/>
    <property type="match status" value="1"/>
</dbReference>
<dbReference type="GO" id="GO:0030170">
    <property type="term" value="F:pyridoxal phosphate binding"/>
    <property type="evidence" value="ECO:0007669"/>
    <property type="project" value="InterPro"/>
</dbReference>
<dbReference type="InterPro" id="IPR015421">
    <property type="entry name" value="PyrdxlP-dep_Trfase_major"/>
</dbReference>
<dbReference type="Proteomes" id="UP000471120">
    <property type="component" value="Unassembled WGS sequence"/>
</dbReference>
<dbReference type="PANTHER" id="PTHR43713:SF3">
    <property type="entry name" value="GLUTAMATE-1-SEMIALDEHYDE 2,1-AMINOMUTASE 1, CHLOROPLASTIC-RELATED"/>
    <property type="match status" value="1"/>
</dbReference>
<evidence type="ECO:0000313" key="4">
    <source>
        <dbReference type="EMBL" id="TXG89490.1"/>
    </source>
</evidence>
<dbReference type="Pfam" id="PF00202">
    <property type="entry name" value="Aminotran_3"/>
    <property type="match status" value="1"/>
</dbReference>
<accession>A0A6P2CC56</accession>